<comment type="caution">
    <text evidence="1">The sequence shown here is derived from an EMBL/GenBank/DDBJ whole genome shotgun (WGS) entry which is preliminary data.</text>
</comment>
<feature type="non-terminal residue" evidence="1">
    <location>
        <position position="296"/>
    </location>
</feature>
<sequence>MKLPRSYDIEIRSNGNEYGFMLQAKDGRKNWNVNDLSILPPSLITGSATYANIAPEQKILLEADDWRRGFQDELYETAKKYHKTTDCDARFKGRIMLSPKELSAIAFAEPSLPSIPNADMEDDSDWTKSAFAEQSDIQKHGGTYSWHIDYLANDDPYRAYQDLATFVGGKEYTFTCWVYRDCTTAKIGIDDGIDESLSDNQSSGTTWEEQLTVTKTLSQEASRLRLVLYYQRGGNNNAYYDDAAISGTAMTLTGSTARIDDFGSDVVVAMGKNLFKLNSGNFEVVNGFDVTITDIC</sequence>
<organism evidence="1">
    <name type="scientific">marine sediment metagenome</name>
    <dbReference type="NCBI Taxonomy" id="412755"/>
    <lineage>
        <taxon>unclassified sequences</taxon>
        <taxon>metagenomes</taxon>
        <taxon>ecological metagenomes</taxon>
    </lineage>
</organism>
<evidence type="ECO:0000313" key="1">
    <source>
        <dbReference type="EMBL" id="GAG55528.1"/>
    </source>
</evidence>
<reference evidence="1" key="1">
    <citation type="journal article" date="2014" name="Front. Microbiol.">
        <title>High frequency of phylogenetically diverse reductive dehalogenase-homologous genes in deep subseafloor sedimentary metagenomes.</title>
        <authorList>
            <person name="Kawai M."/>
            <person name="Futagami T."/>
            <person name="Toyoda A."/>
            <person name="Takaki Y."/>
            <person name="Nishi S."/>
            <person name="Hori S."/>
            <person name="Arai W."/>
            <person name="Tsubouchi T."/>
            <person name="Morono Y."/>
            <person name="Uchiyama I."/>
            <person name="Ito T."/>
            <person name="Fujiyama A."/>
            <person name="Inagaki F."/>
            <person name="Takami H."/>
        </authorList>
    </citation>
    <scope>NUCLEOTIDE SEQUENCE</scope>
    <source>
        <strain evidence="1">Expedition CK06-06</strain>
    </source>
</reference>
<proteinExistence type="predicted"/>
<dbReference type="EMBL" id="BART01007268">
    <property type="protein sequence ID" value="GAG55528.1"/>
    <property type="molecule type" value="Genomic_DNA"/>
</dbReference>
<name>X0Z540_9ZZZZ</name>
<accession>X0Z540</accession>
<dbReference type="Gene3D" id="2.60.120.260">
    <property type="entry name" value="Galactose-binding domain-like"/>
    <property type="match status" value="1"/>
</dbReference>
<protein>
    <submittedName>
        <fullName evidence="1">Uncharacterized protein</fullName>
    </submittedName>
</protein>
<dbReference type="AlphaFoldDB" id="X0Z540"/>
<gene>
    <name evidence="1" type="ORF">S01H4_16566</name>
</gene>